<evidence type="ECO:0000256" key="2">
    <source>
        <dbReference type="SAM" id="SignalP"/>
    </source>
</evidence>
<dbReference type="SUPFAM" id="SSF56436">
    <property type="entry name" value="C-type lectin-like"/>
    <property type="match status" value="1"/>
</dbReference>
<evidence type="ECO:0000259" key="3">
    <source>
        <dbReference type="PROSITE" id="PS50041"/>
    </source>
</evidence>
<accession>A0A813F139</accession>
<protein>
    <recommendedName>
        <fullName evidence="3">C-type lectin domain-containing protein</fullName>
    </recommendedName>
</protein>
<dbReference type="PROSITE" id="PS50041">
    <property type="entry name" value="C_TYPE_LECTIN_2"/>
    <property type="match status" value="1"/>
</dbReference>
<keyword evidence="1" id="KW-0812">Transmembrane</keyword>
<name>A0A813F139_POLGL</name>
<feature type="chain" id="PRO_5032451423" description="C-type lectin domain-containing protein" evidence="2">
    <location>
        <begin position="19"/>
        <end position="221"/>
    </location>
</feature>
<dbReference type="InterPro" id="IPR016186">
    <property type="entry name" value="C-type_lectin-like/link_sf"/>
</dbReference>
<dbReference type="InterPro" id="IPR050828">
    <property type="entry name" value="C-type_lectin/matrix_domain"/>
</dbReference>
<dbReference type="PANTHER" id="PTHR45710:SF26">
    <property type="entry name" value="RH26557P"/>
    <property type="match status" value="1"/>
</dbReference>
<proteinExistence type="predicted"/>
<keyword evidence="2" id="KW-0732">Signal</keyword>
<sequence>MKSFHVCLLAAFICEMDAAECPANYVEIGTSCYSHTANKGSWAEVRQMCQQQGTDLVVINDRNEDDLVTGMCGQNCWVGLSQVETINWEGRAYIRSWSWVNGEGVQAYSNWAKGLPSEGGDFQKFVYKSNGEWHAGGKNDIYHGFCEKQGEAAPATAGDFFSEAHLHIANAVIAGMGVLTSTVLAHVVCRLRARVRKLQTHAASLEEGNYVIGRPMAESML</sequence>
<evidence type="ECO:0000256" key="1">
    <source>
        <dbReference type="SAM" id="Phobius"/>
    </source>
</evidence>
<keyword evidence="1" id="KW-0472">Membrane</keyword>
<dbReference type="SMART" id="SM00034">
    <property type="entry name" value="CLECT"/>
    <property type="match status" value="1"/>
</dbReference>
<dbReference type="EMBL" id="CAJNNV010019219">
    <property type="protein sequence ID" value="CAE8606438.1"/>
    <property type="molecule type" value="Genomic_DNA"/>
</dbReference>
<organism evidence="4 5">
    <name type="scientific">Polarella glacialis</name>
    <name type="common">Dinoflagellate</name>
    <dbReference type="NCBI Taxonomy" id="89957"/>
    <lineage>
        <taxon>Eukaryota</taxon>
        <taxon>Sar</taxon>
        <taxon>Alveolata</taxon>
        <taxon>Dinophyceae</taxon>
        <taxon>Suessiales</taxon>
        <taxon>Suessiaceae</taxon>
        <taxon>Polarella</taxon>
    </lineage>
</organism>
<evidence type="ECO:0000313" key="4">
    <source>
        <dbReference type="EMBL" id="CAE8606438.1"/>
    </source>
</evidence>
<reference evidence="4" key="1">
    <citation type="submission" date="2021-02" db="EMBL/GenBank/DDBJ databases">
        <authorList>
            <person name="Dougan E. K."/>
            <person name="Rhodes N."/>
            <person name="Thang M."/>
            <person name="Chan C."/>
        </authorList>
    </citation>
    <scope>NUCLEOTIDE SEQUENCE</scope>
</reference>
<dbReference type="InterPro" id="IPR001304">
    <property type="entry name" value="C-type_lectin-like"/>
</dbReference>
<dbReference type="Pfam" id="PF00059">
    <property type="entry name" value="Lectin_C"/>
    <property type="match status" value="1"/>
</dbReference>
<feature type="transmembrane region" description="Helical" evidence="1">
    <location>
        <begin position="168"/>
        <end position="189"/>
    </location>
</feature>
<dbReference type="CDD" id="cd00037">
    <property type="entry name" value="CLECT"/>
    <property type="match status" value="1"/>
</dbReference>
<gene>
    <name evidence="4" type="ORF">PGLA1383_LOCUS24421</name>
</gene>
<dbReference type="OrthoDB" id="8950604at2759"/>
<feature type="non-terminal residue" evidence="4">
    <location>
        <position position="221"/>
    </location>
</feature>
<dbReference type="InterPro" id="IPR016187">
    <property type="entry name" value="CTDL_fold"/>
</dbReference>
<evidence type="ECO:0000313" key="5">
    <source>
        <dbReference type="Proteomes" id="UP000654075"/>
    </source>
</evidence>
<feature type="signal peptide" evidence="2">
    <location>
        <begin position="1"/>
        <end position="18"/>
    </location>
</feature>
<comment type="caution">
    <text evidence="4">The sequence shown here is derived from an EMBL/GenBank/DDBJ whole genome shotgun (WGS) entry which is preliminary data.</text>
</comment>
<keyword evidence="1" id="KW-1133">Transmembrane helix</keyword>
<dbReference type="AlphaFoldDB" id="A0A813F139"/>
<dbReference type="Proteomes" id="UP000654075">
    <property type="component" value="Unassembled WGS sequence"/>
</dbReference>
<keyword evidence="5" id="KW-1185">Reference proteome</keyword>
<dbReference type="Gene3D" id="3.10.100.10">
    <property type="entry name" value="Mannose-Binding Protein A, subunit A"/>
    <property type="match status" value="1"/>
</dbReference>
<dbReference type="PANTHER" id="PTHR45710">
    <property type="entry name" value="C-TYPE LECTIN DOMAIN-CONTAINING PROTEIN 180"/>
    <property type="match status" value="1"/>
</dbReference>
<feature type="domain" description="C-type lectin" evidence="3">
    <location>
        <begin position="28"/>
        <end position="147"/>
    </location>
</feature>